<evidence type="ECO:0000259" key="4">
    <source>
        <dbReference type="Pfam" id="PF19305"/>
    </source>
</evidence>
<dbReference type="GO" id="GO:0016829">
    <property type="term" value="F:lyase activity"/>
    <property type="evidence" value="ECO:0007669"/>
    <property type="project" value="InterPro"/>
</dbReference>
<evidence type="ECO:0000256" key="2">
    <source>
        <dbReference type="SAM" id="MobiDB-lite"/>
    </source>
</evidence>
<dbReference type="Gene3D" id="1.10.4100.10">
    <property type="entry name" value="2-methylcitrate dehydratase PrpD"/>
    <property type="match status" value="1"/>
</dbReference>
<feature type="compositionally biased region" description="Polar residues" evidence="2">
    <location>
        <begin position="21"/>
        <end position="59"/>
    </location>
</feature>
<feature type="region of interest" description="Disordered" evidence="2">
    <location>
        <begin position="1"/>
        <end position="70"/>
    </location>
</feature>
<evidence type="ECO:0000313" key="6">
    <source>
        <dbReference type="Proteomes" id="UP000192927"/>
    </source>
</evidence>
<evidence type="ECO:0000259" key="3">
    <source>
        <dbReference type="Pfam" id="PF03972"/>
    </source>
</evidence>
<evidence type="ECO:0000313" key="5">
    <source>
        <dbReference type="EMBL" id="SLM40592.1"/>
    </source>
</evidence>
<dbReference type="PANTHER" id="PTHR16943:SF8">
    <property type="entry name" value="2-METHYLCITRATE DEHYDRATASE"/>
    <property type="match status" value="1"/>
</dbReference>
<proteinExistence type="inferred from homology"/>
<feature type="domain" description="MmgE/PrpD N-terminal" evidence="3">
    <location>
        <begin position="72"/>
        <end position="316"/>
    </location>
</feature>
<dbReference type="InterPro" id="IPR005656">
    <property type="entry name" value="MmgE_PrpD"/>
</dbReference>
<dbReference type="Pfam" id="PF03972">
    <property type="entry name" value="MmgE_PrpD_N"/>
    <property type="match status" value="1"/>
</dbReference>
<feature type="domain" description="MmgE/PrpD C-terminal" evidence="4">
    <location>
        <begin position="348"/>
        <end position="517"/>
    </location>
</feature>
<keyword evidence="6" id="KW-1185">Reference proteome</keyword>
<accession>A0A1W5DCD6</accession>
<sequence>MRSVTRSMGGIRPRRVPAVTRTISSVPKRSAQLSPQVSTQPSHELSPQLTPQLATQLSPQAPPSDPHGTTGKICNWVKSIELKDVPEEIRTHTKYLILDGIGCALVGAKLPWSRTATEAILKMEGPGNCTVFGWDKRMNPLNAALLNSTFIQGFELDDVHADAPWHANSIILPSLFAALEYNGLGPNSPTFNGESFLLSTIVGFEIGSRVGHALHGSEMLTRGWHSGAVFGPPAAAAAVSKLLNLPPDQTEDAIGTACTQACGLMSAQYESMSKRMQHGFAARNGLFSALMSKECYTGIDKVFERPYGGYLATFGQGSSNEPAYLLDSLTTELGESWKGLEGIKVKPYASMIATHSPIDCIASLQDRYPESFKDLGSIRKITIEQSKAPYAHGGQEVRRPLNAVGAQMSTRYTAAVQILDQAVLMDQFGAANLDRDTLWNMVDKVDCVWNPEFDKKSAWYTRVTVDFKNRSSLVEEAAQPSTYGQPLTNEGIRKKWVMLADSVMDADRRDAIESLVLGLESVDDVGKLIRLLAPKVVDPIGGSVV</sequence>
<dbReference type="InterPro" id="IPR045337">
    <property type="entry name" value="MmgE_PrpD_C"/>
</dbReference>
<dbReference type="InterPro" id="IPR045336">
    <property type="entry name" value="MmgE_PrpD_N"/>
</dbReference>
<name>A0A1W5DCD6_9LECA</name>
<organism evidence="5 6">
    <name type="scientific">Lasallia pustulata</name>
    <dbReference type="NCBI Taxonomy" id="136370"/>
    <lineage>
        <taxon>Eukaryota</taxon>
        <taxon>Fungi</taxon>
        <taxon>Dikarya</taxon>
        <taxon>Ascomycota</taxon>
        <taxon>Pezizomycotina</taxon>
        <taxon>Lecanoromycetes</taxon>
        <taxon>OSLEUM clade</taxon>
        <taxon>Umbilicariomycetidae</taxon>
        <taxon>Umbilicariales</taxon>
        <taxon>Umbilicariaceae</taxon>
        <taxon>Lasallia</taxon>
    </lineage>
</organism>
<dbReference type="PANTHER" id="PTHR16943">
    <property type="entry name" value="2-METHYLCITRATE DEHYDRATASE-RELATED"/>
    <property type="match status" value="1"/>
</dbReference>
<dbReference type="Pfam" id="PF19305">
    <property type="entry name" value="MmgE_PrpD_C"/>
    <property type="match status" value="1"/>
</dbReference>
<dbReference type="Proteomes" id="UP000192927">
    <property type="component" value="Unassembled WGS sequence"/>
</dbReference>
<dbReference type="InterPro" id="IPR042183">
    <property type="entry name" value="MmgE/PrpD_sf_1"/>
</dbReference>
<comment type="similarity">
    <text evidence="1">Belongs to the PrpD family.</text>
</comment>
<dbReference type="InterPro" id="IPR036148">
    <property type="entry name" value="MmgE/PrpD_sf"/>
</dbReference>
<dbReference type="InterPro" id="IPR042188">
    <property type="entry name" value="MmgE/PrpD_sf_2"/>
</dbReference>
<reference evidence="6" key="1">
    <citation type="submission" date="2017-03" db="EMBL/GenBank/DDBJ databases">
        <authorList>
            <person name="Sharma R."/>
            <person name="Thines M."/>
        </authorList>
    </citation>
    <scope>NUCLEOTIDE SEQUENCE [LARGE SCALE GENOMIC DNA]</scope>
</reference>
<protein>
    <submittedName>
        <fullName evidence="5">MmgE/PrpD</fullName>
    </submittedName>
</protein>
<dbReference type="AlphaFoldDB" id="A0A1W5DCD6"/>
<dbReference type="SUPFAM" id="SSF103378">
    <property type="entry name" value="2-methylcitrate dehydratase PrpD"/>
    <property type="match status" value="1"/>
</dbReference>
<dbReference type="EMBL" id="FWEW01003739">
    <property type="protein sequence ID" value="SLM40592.1"/>
    <property type="molecule type" value="Genomic_DNA"/>
</dbReference>
<evidence type="ECO:0000256" key="1">
    <source>
        <dbReference type="ARBA" id="ARBA00006174"/>
    </source>
</evidence>
<dbReference type="Gene3D" id="3.30.1330.120">
    <property type="entry name" value="2-methylcitrate dehydratase PrpD"/>
    <property type="match status" value="1"/>
</dbReference>